<dbReference type="AlphaFoldDB" id="A0A9Q9HBM0"/>
<dbReference type="Pfam" id="PF07007">
    <property type="entry name" value="LprI"/>
    <property type="match status" value="1"/>
</dbReference>
<feature type="signal peptide" evidence="1">
    <location>
        <begin position="1"/>
        <end position="19"/>
    </location>
</feature>
<gene>
    <name evidence="3" type="ORF">K3X48_08590</name>
</gene>
<protein>
    <submittedName>
        <fullName evidence="3">DUF1311 domain-containing protein</fullName>
    </submittedName>
</protein>
<keyword evidence="1" id="KW-0732">Signal</keyword>
<evidence type="ECO:0000313" key="3">
    <source>
        <dbReference type="EMBL" id="UWP94312.1"/>
    </source>
</evidence>
<dbReference type="EMBL" id="CP080776">
    <property type="protein sequence ID" value="UWP94312.1"/>
    <property type="molecule type" value="Genomic_DNA"/>
</dbReference>
<feature type="domain" description="Lysozyme inhibitor LprI-like N-terminal" evidence="2">
    <location>
        <begin position="53"/>
        <end position="157"/>
    </location>
</feature>
<evidence type="ECO:0000256" key="1">
    <source>
        <dbReference type="SAM" id="SignalP"/>
    </source>
</evidence>
<sequence>MKRWAIICALTCVGAPVLAQDITYSFDATLNCLAEKGGEGEAHQCFGASANACMESTEYGWSTASMVQCLDAEAHDWDRRLNAAYGLLMKQSKIVDAEMAELGSSVPSQAEALRAMQRAWIPFRDASCEYERSTWGGGTGGGPASLSCYLDLTARQAWSLEQNLAADQAANCNHEGCTE</sequence>
<accession>A0A9Q9HBM0</accession>
<evidence type="ECO:0000313" key="4">
    <source>
        <dbReference type="Proteomes" id="UP001057991"/>
    </source>
</evidence>
<dbReference type="Proteomes" id="UP001057991">
    <property type="component" value="Chromosome"/>
</dbReference>
<proteinExistence type="predicted"/>
<dbReference type="InterPro" id="IPR009739">
    <property type="entry name" value="LprI-like_N"/>
</dbReference>
<evidence type="ECO:0000259" key="2">
    <source>
        <dbReference type="Pfam" id="PF07007"/>
    </source>
</evidence>
<name>A0A9Q9HBM0_9RHOB</name>
<dbReference type="Gene3D" id="1.20.1270.180">
    <property type="match status" value="1"/>
</dbReference>
<reference evidence="3" key="1">
    <citation type="submission" date="2021-08" db="EMBL/GenBank/DDBJ databases">
        <authorList>
            <person name="Nwanade C."/>
            <person name="Wang M."/>
            <person name="Masoudi A."/>
            <person name="Yu Z."/>
            <person name="Liu J."/>
        </authorList>
    </citation>
    <scope>NUCLEOTIDE SEQUENCE</scope>
    <source>
        <strain evidence="3">S056</strain>
    </source>
</reference>
<feature type="chain" id="PRO_5040288933" evidence="1">
    <location>
        <begin position="20"/>
        <end position="179"/>
    </location>
</feature>
<organism evidence="3 4">
    <name type="scientific">Aliiroseovarius crassostreae</name>
    <dbReference type="NCBI Taxonomy" id="154981"/>
    <lineage>
        <taxon>Bacteria</taxon>
        <taxon>Pseudomonadati</taxon>
        <taxon>Pseudomonadota</taxon>
        <taxon>Alphaproteobacteria</taxon>
        <taxon>Rhodobacterales</taxon>
        <taxon>Paracoccaceae</taxon>
        <taxon>Aliiroseovarius</taxon>
    </lineage>
</organism>
<dbReference type="RefSeq" id="WP_259805491.1">
    <property type="nucleotide sequence ID" value="NZ_CP080774.1"/>
</dbReference>